<keyword evidence="1" id="KW-0547">Nucleotide-binding</keyword>
<gene>
    <name evidence="3" type="ORF">QVD17_34243</name>
</gene>
<evidence type="ECO:0000256" key="1">
    <source>
        <dbReference type="PROSITE-ProRule" id="PRU10141"/>
    </source>
</evidence>
<dbReference type="InterPro" id="IPR052751">
    <property type="entry name" value="Plant_MAPKKK"/>
</dbReference>
<proteinExistence type="predicted"/>
<dbReference type="SMART" id="SM00220">
    <property type="entry name" value="S_TKc"/>
    <property type="match status" value="1"/>
</dbReference>
<evidence type="ECO:0000313" key="3">
    <source>
        <dbReference type="EMBL" id="KAK1412751.1"/>
    </source>
</evidence>
<dbReference type="PANTHER" id="PTHR48011">
    <property type="entry name" value="CCR4-NOT TRANSCRIPTIONAL COMPLEX SUBUNIT CAF120-RELATED"/>
    <property type="match status" value="1"/>
</dbReference>
<name>A0AAD8K1V4_TARER</name>
<sequence>MNNHTSKQSWTRRNCIGKGSFGVVNLAVDHGLTFAVKSVEKNNSNLVHSLENEIRILKSLSSPYVVSYLGDDVTCEFSSVYRNLHMEYMSNGTIADVAGSCGLMDLRSYTWCITSALKYIHSRNIVHCDVKGTNVLNGNIRGMAKLADFGSAIELGVSCLVTRGSPLWMAPEVVRGEYIGPESDVWSLGCTVIEMLTGKPAWQDQGAETLRLIGYSNQVPELAHSTLLSDDLRDFLDKCLKRDRSERWSCDKLIQHKFLLSCTSPSSPQIMMKNDLSPRCVFDWCDSSSSSCESTLDTCRLSMTPCNAKQRIGKLALNSGVNWETEGWEVVRHVDETTTCEYSEESVSGSGGVNWEYTASYYYMNEVVESTSSDARGTMVDWISRDSLDLYRCYMYVWIEKMFQMIVLNLISVIYYTQWLTLTPSLHHI</sequence>
<dbReference type="EMBL" id="JAUHHV010000009">
    <property type="protein sequence ID" value="KAK1412751.1"/>
    <property type="molecule type" value="Genomic_DNA"/>
</dbReference>
<accession>A0AAD8K1V4</accession>
<comment type="caution">
    <text evidence="3">The sequence shown here is derived from an EMBL/GenBank/DDBJ whole genome shotgun (WGS) entry which is preliminary data.</text>
</comment>
<dbReference type="InterPro" id="IPR017441">
    <property type="entry name" value="Protein_kinase_ATP_BS"/>
</dbReference>
<evidence type="ECO:0000313" key="4">
    <source>
        <dbReference type="Proteomes" id="UP001229421"/>
    </source>
</evidence>
<dbReference type="Gene3D" id="1.10.510.10">
    <property type="entry name" value="Transferase(Phosphotransferase) domain 1"/>
    <property type="match status" value="1"/>
</dbReference>
<dbReference type="Pfam" id="PF00069">
    <property type="entry name" value="Pkinase"/>
    <property type="match status" value="1"/>
</dbReference>
<dbReference type="PANTHER" id="PTHR48011:SF7">
    <property type="entry name" value="F10K1.14 PROTEIN"/>
    <property type="match status" value="1"/>
</dbReference>
<feature type="binding site" evidence="1">
    <location>
        <position position="37"/>
    </location>
    <ligand>
        <name>ATP</name>
        <dbReference type="ChEBI" id="CHEBI:30616"/>
    </ligand>
</feature>
<dbReference type="InterPro" id="IPR000719">
    <property type="entry name" value="Prot_kinase_dom"/>
</dbReference>
<dbReference type="PROSITE" id="PS50011">
    <property type="entry name" value="PROTEIN_KINASE_DOM"/>
    <property type="match status" value="1"/>
</dbReference>
<dbReference type="CDD" id="cd06606">
    <property type="entry name" value="STKc_MAPKKK"/>
    <property type="match status" value="1"/>
</dbReference>
<keyword evidence="1" id="KW-0067">ATP-binding</keyword>
<dbReference type="GO" id="GO:0007165">
    <property type="term" value="P:signal transduction"/>
    <property type="evidence" value="ECO:0007669"/>
    <property type="project" value="TreeGrafter"/>
</dbReference>
<dbReference type="AlphaFoldDB" id="A0AAD8K1V4"/>
<organism evidence="3 4">
    <name type="scientific">Tagetes erecta</name>
    <name type="common">African marigold</name>
    <dbReference type="NCBI Taxonomy" id="13708"/>
    <lineage>
        <taxon>Eukaryota</taxon>
        <taxon>Viridiplantae</taxon>
        <taxon>Streptophyta</taxon>
        <taxon>Embryophyta</taxon>
        <taxon>Tracheophyta</taxon>
        <taxon>Spermatophyta</taxon>
        <taxon>Magnoliopsida</taxon>
        <taxon>eudicotyledons</taxon>
        <taxon>Gunneridae</taxon>
        <taxon>Pentapetalae</taxon>
        <taxon>asterids</taxon>
        <taxon>campanulids</taxon>
        <taxon>Asterales</taxon>
        <taxon>Asteraceae</taxon>
        <taxon>Asteroideae</taxon>
        <taxon>Heliantheae alliance</taxon>
        <taxon>Tageteae</taxon>
        <taxon>Tagetes</taxon>
    </lineage>
</organism>
<dbReference type="Proteomes" id="UP001229421">
    <property type="component" value="Unassembled WGS sequence"/>
</dbReference>
<dbReference type="GO" id="GO:0004672">
    <property type="term" value="F:protein kinase activity"/>
    <property type="evidence" value="ECO:0007669"/>
    <property type="project" value="InterPro"/>
</dbReference>
<feature type="domain" description="Protein kinase" evidence="2">
    <location>
        <begin position="10"/>
        <end position="259"/>
    </location>
</feature>
<reference evidence="3" key="1">
    <citation type="journal article" date="2023" name="bioRxiv">
        <title>Improved chromosome-level genome assembly for marigold (Tagetes erecta).</title>
        <authorList>
            <person name="Jiang F."/>
            <person name="Yuan L."/>
            <person name="Wang S."/>
            <person name="Wang H."/>
            <person name="Xu D."/>
            <person name="Wang A."/>
            <person name="Fan W."/>
        </authorList>
    </citation>
    <scope>NUCLEOTIDE SEQUENCE</scope>
    <source>
        <strain evidence="3">WSJ</strain>
        <tissue evidence="3">Leaf</tissue>
    </source>
</reference>
<evidence type="ECO:0000259" key="2">
    <source>
        <dbReference type="PROSITE" id="PS50011"/>
    </source>
</evidence>
<keyword evidence="4" id="KW-1185">Reference proteome</keyword>
<dbReference type="GO" id="GO:0005524">
    <property type="term" value="F:ATP binding"/>
    <property type="evidence" value="ECO:0007669"/>
    <property type="project" value="UniProtKB-UniRule"/>
</dbReference>
<dbReference type="InterPro" id="IPR011009">
    <property type="entry name" value="Kinase-like_dom_sf"/>
</dbReference>
<dbReference type="SUPFAM" id="SSF56112">
    <property type="entry name" value="Protein kinase-like (PK-like)"/>
    <property type="match status" value="1"/>
</dbReference>
<dbReference type="PROSITE" id="PS00107">
    <property type="entry name" value="PROTEIN_KINASE_ATP"/>
    <property type="match status" value="1"/>
</dbReference>
<protein>
    <recommendedName>
        <fullName evidence="2">Protein kinase domain-containing protein</fullName>
    </recommendedName>
</protein>